<proteinExistence type="predicted"/>
<gene>
    <name evidence="2" type="ORF">CCO02nite_20010</name>
</gene>
<organism evidence="2 3">
    <name type="scientific">Cellulomonas composti</name>
    <dbReference type="NCBI Taxonomy" id="266130"/>
    <lineage>
        <taxon>Bacteria</taxon>
        <taxon>Bacillati</taxon>
        <taxon>Actinomycetota</taxon>
        <taxon>Actinomycetes</taxon>
        <taxon>Micrococcales</taxon>
        <taxon>Cellulomonadaceae</taxon>
        <taxon>Cellulomonas</taxon>
    </lineage>
</organism>
<dbReference type="AlphaFoldDB" id="A0A511JCB7"/>
<feature type="compositionally biased region" description="Basic and acidic residues" evidence="1">
    <location>
        <begin position="199"/>
        <end position="214"/>
    </location>
</feature>
<dbReference type="Proteomes" id="UP000321720">
    <property type="component" value="Unassembled WGS sequence"/>
</dbReference>
<evidence type="ECO:0000313" key="3">
    <source>
        <dbReference type="Proteomes" id="UP000321720"/>
    </source>
</evidence>
<evidence type="ECO:0000313" key="2">
    <source>
        <dbReference type="EMBL" id="GEL95343.1"/>
    </source>
</evidence>
<evidence type="ECO:0000256" key="1">
    <source>
        <dbReference type="SAM" id="MobiDB-lite"/>
    </source>
</evidence>
<accession>A0A511JCB7</accession>
<dbReference type="Gene3D" id="3.30.1380.10">
    <property type="match status" value="1"/>
</dbReference>
<dbReference type="EMBL" id="BJWG01000008">
    <property type="protein sequence ID" value="GEL95343.1"/>
    <property type="molecule type" value="Genomic_DNA"/>
</dbReference>
<dbReference type="CDD" id="cd14814">
    <property type="entry name" value="Peptidase_M15"/>
    <property type="match status" value="1"/>
</dbReference>
<reference evidence="2 3" key="1">
    <citation type="submission" date="2019-07" db="EMBL/GenBank/DDBJ databases">
        <title>Whole genome shotgun sequence of Cellulomonas composti NBRC 100758.</title>
        <authorList>
            <person name="Hosoyama A."/>
            <person name="Uohara A."/>
            <person name="Ohji S."/>
            <person name="Ichikawa N."/>
        </authorList>
    </citation>
    <scope>NUCLEOTIDE SEQUENCE [LARGE SCALE GENOMIC DNA]</scope>
    <source>
        <strain evidence="2 3">NBRC 100758</strain>
    </source>
</reference>
<comment type="caution">
    <text evidence="2">The sequence shown here is derived from an EMBL/GenBank/DDBJ whole genome shotgun (WGS) entry which is preliminary data.</text>
</comment>
<name>A0A511JCB7_9CELL</name>
<feature type="region of interest" description="Disordered" evidence="1">
    <location>
        <begin position="199"/>
        <end position="240"/>
    </location>
</feature>
<keyword evidence="3" id="KW-1185">Reference proteome</keyword>
<dbReference type="OrthoDB" id="5496837at2"/>
<sequence length="240" mass="26302">MEQVPISDVNRRTGRQAWLLPDAAASYERMKAAGMPAGCVSDAGRTHEEQRSMYDAWKRGELDTPSVAFPGTSKHESGRALDLAEPARTWVRTHGDPHGWLKDHVAREPWHQEYLENQDDEEDEDDMATLTDDNLHEISLAVWGQKLGRTDISMHDVISAMRTQLQETAALVAALDTAIERLAAGESVDMVALRRAARRGAERGVESALGDRDPGPAAARSKPRARATKPRAAKPASPPG</sequence>
<feature type="compositionally biased region" description="Basic residues" evidence="1">
    <location>
        <begin position="221"/>
        <end position="232"/>
    </location>
</feature>
<dbReference type="SUPFAM" id="SSF55166">
    <property type="entry name" value="Hedgehog/DD-peptidase"/>
    <property type="match status" value="1"/>
</dbReference>
<dbReference type="InterPro" id="IPR009045">
    <property type="entry name" value="Zn_M74/Hedgehog-like"/>
</dbReference>
<protein>
    <submittedName>
        <fullName evidence="2">Uncharacterized protein</fullName>
    </submittedName>
</protein>